<proteinExistence type="predicted"/>
<accession>A0A828Y8E6</accession>
<keyword evidence="1" id="KW-0732">Signal</keyword>
<feature type="signal peptide" evidence="1">
    <location>
        <begin position="1"/>
        <end position="24"/>
    </location>
</feature>
<evidence type="ECO:0008006" key="4">
    <source>
        <dbReference type="Google" id="ProtNLM"/>
    </source>
</evidence>
<dbReference type="RefSeq" id="WP_004770179.1">
    <property type="nucleotide sequence ID" value="NZ_AKWH02000032.1"/>
</dbReference>
<feature type="chain" id="PRO_5032752927" description="Lipoprotein" evidence="1">
    <location>
        <begin position="25"/>
        <end position="74"/>
    </location>
</feature>
<sequence>MKMLTSLFLAVFALFMANCKTLYSTDVVKTSKGFYRFYESRDVMSTSSSKVEFCAIDAKTSAITCKDVTVNYGF</sequence>
<dbReference type="EMBL" id="AKWH02000032">
    <property type="protein sequence ID" value="EKO51746.1"/>
    <property type="molecule type" value="Genomic_DNA"/>
</dbReference>
<gene>
    <name evidence="2" type="ORF">LEP1GSC131_1371</name>
</gene>
<name>A0A828Y8E6_9LEPT</name>
<dbReference type="AlphaFoldDB" id="A0A828Y8E6"/>
<organism evidence="2 3">
    <name type="scientific">Leptospira kirschneri str. 200802841</name>
    <dbReference type="NCBI Taxonomy" id="1193047"/>
    <lineage>
        <taxon>Bacteria</taxon>
        <taxon>Pseudomonadati</taxon>
        <taxon>Spirochaetota</taxon>
        <taxon>Spirochaetia</taxon>
        <taxon>Leptospirales</taxon>
        <taxon>Leptospiraceae</taxon>
        <taxon>Leptospira</taxon>
    </lineage>
</organism>
<evidence type="ECO:0000313" key="3">
    <source>
        <dbReference type="Proteomes" id="UP000006339"/>
    </source>
</evidence>
<evidence type="ECO:0000256" key="1">
    <source>
        <dbReference type="SAM" id="SignalP"/>
    </source>
</evidence>
<dbReference type="Proteomes" id="UP000006339">
    <property type="component" value="Unassembled WGS sequence"/>
</dbReference>
<evidence type="ECO:0000313" key="2">
    <source>
        <dbReference type="EMBL" id="EKO51746.1"/>
    </source>
</evidence>
<reference evidence="2" key="1">
    <citation type="submission" date="2012-10" db="EMBL/GenBank/DDBJ databases">
        <authorList>
            <person name="Harkins D.M."/>
            <person name="Durkin A.S."/>
            <person name="Brinkac L.M."/>
            <person name="Selengut J.D."/>
            <person name="Sanka R."/>
            <person name="DePew J."/>
            <person name="Purushe J."/>
            <person name="Picardeau M."/>
            <person name="Werts C."/>
            <person name="Goarant C."/>
            <person name="Vinetz J.M."/>
            <person name="Sutton G.G."/>
            <person name="Nelson W.C."/>
            <person name="Fouts D.E."/>
        </authorList>
    </citation>
    <scope>NUCLEOTIDE SEQUENCE [LARGE SCALE GENOMIC DNA]</scope>
    <source>
        <strain evidence="2">200802841</strain>
    </source>
</reference>
<keyword evidence="3" id="KW-1185">Reference proteome</keyword>
<protein>
    <recommendedName>
        <fullName evidence="4">Lipoprotein</fullName>
    </recommendedName>
</protein>
<comment type="caution">
    <text evidence="2">The sequence shown here is derived from an EMBL/GenBank/DDBJ whole genome shotgun (WGS) entry which is preliminary data.</text>
</comment>